<comment type="caution">
    <text evidence="1">The sequence shown here is derived from an EMBL/GenBank/DDBJ whole genome shotgun (WGS) entry which is preliminary data.</text>
</comment>
<proteinExistence type="predicted"/>
<dbReference type="Proteomes" id="UP001152795">
    <property type="component" value="Unassembled WGS sequence"/>
</dbReference>
<protein>
    <submittedName>
        <fullName evidence="1">Uncharacterized protein</fullName>
    </submittedName>
</protein>
<keyword evidence="2" id="KW-1185">Reference proteome</keyword>
<organism evidence="1 2">
    <name type="scientific">Paramuricea clavata</name>
    <name type="common">Red gorgonian</name>
    <name type="synonym">Violescent sea-whip</name>
    <dbReference type="NCBI Taxonomy" id="317549"/>
    <lineage>
        <taxon>Eukaryota</taxon>
        <taxon>Metazoa</taxon>
        <taxon>Cnidaria</taxon>
        <taxon>Anthozoa</taxon>
        <taxon>Octocorallia</taxon>
        <taxon>Malacalcyonacea</taxon>
        <taxon>Plexauridae</taxon>
        <taxon>Paramuricea</taxon>
    </lineage>
</organism>
<feature type="non-terminal residue" evidence="1">
    <location>
        <position position="1"/>
    </location>
</feature>
<evidence type="ECO:0000313" key="1">
    <source>
        <dbReference type="EMBL" id="CAB4044941.1"/>
    </source>
</evidence>
<dbReference type="AlphaFoldDB" id="A0A6S7KUB2"/>
<dbReference type="EMBL" id="CACRXK020036950">
    <property type="protein sequence ID" value="CAB4044941.1"/>
    <property type="molecule type" value="Genomic_DNA"/>
</dbReference>
<reference evidence="1" key="1">
    <citation type="submission" date="2020-04" db="EMBL/GenBank/DDBJ databases">
        <authorList>
            <person name="Alioto T."/>
            <person name="Alioto T."/>
            <person name="Gomez Garrido J."/>
        </authorList>
    </citation>
    <scope>NUCLEOTIDE SEQUENCE</scope>
    <source>
        <strain evidence="1">A484AB</strain>
    </source>
</reference>
<feature type="non-terminal residue" evidence="1">
    <location>
        <position position="109"/>
    </location>
</feature>
<accession>A0A6S7KUB2</accession>
<evidence type="ECO:0000313" key="2">
    <source>
        <dbReference type="Proteomes" id="UP001152795"/>
    </source>
</evidence>
<sequence>QIILPPGGNSLIVLNGSTVRIEWSIDGSVSSGNIIFRSWVFIRSGKTERLGEISGAGKITITTKLYEVDIKEPATLILKNVNGSYNGKYTFTLLSPGNSISEVDVVIAG</sequence>
<gene>
    <name evidence="1" type="ORF">PACLA_8A063848</name>
</gene>
<name>A0A6S7KUB2_PARCT</name>